<comment type="similarity">
    <text evidence="1">Belongs to the mycobacterial PPE family.</text>
</comment>
<gene>
    <name evidence="4" type="ORF">AWC22_17810</name>
</gene>
<reference evidence="4 5" key="1">
    <citation type="submission" date="2016-01" db="EMBL/GenBank/DDBJ databases">
        <title>The new phylogeny of the genus Mycobacterium.</title>
        <authorList>
            <person name="Tarcisio F."/>
            <person name="Conor M."/>
            <person name="Antonella G."/>
            <person name="Elisabetta G."/>
            <person name="Giulia F.S."/>
            <person name="Sara T."/>
            <person name="Anna F."/>
            <person name="Clotilde B."/>
            <person name="Roberto B."/>
            <person name="Veronica D.S."/>
            <person name="Fabio R."/>
            <person name="Monica P."/>
            <person name="Olivier J."/>
            <person name="Enrico T."/>
            <person name="Nicola S."/>
        </authorList>
    </citation>
    <scope>NUCLEOTIDE SEQUENCE [LARGE SCALE GENOMIC DNA]</scope>
    <source>
        <strain evidence="4 5">DSM 45176</strain>
    </source>
</reference>
<protein>
    <recommendedName>
        <fullName evidence="6">PPE family protein PPE29</fullName>
    </recommendedName>
</protein>
<dbReference type="Gene3D" id="1.20.1260.20">
    <property type="entry name" value="PPE superfamily"/>
    <property type="match status" value="1"/>
</dbReference>
<dbReference type="PANTHER" id="PTHR46766:SF1">
    <property type="entry name" value="GLUTAMINE-RICH PROTEIN 2"/>
    <property type="match status" value="1"/>
</dbReference>
<dbReference type="GeneID" id="93493909"/>
<proteinExistence type="inferred from homology"/>
<evidence type="ECO:0000256" key="1">
    <source>
        <dbReference type="ARBA" id="ARBA00010652"/>
    </source>
</evidence>
<feature type="domain" description="PPE" evidence="2">
    <location>
        <begin position="1"/>
        <end position="150"/>
    </location>
</feature>
<evidence type="ECO:0008006" key="6">
    <source>
        <dbReference type="Google" id="ProtNLM"/>
    </source>
</evidence>
<dbReference type="InterPro" id="IPR022171">
    <property type="entry name" value="PPE_C"/>
</dbReference>
<dbReference type="GO" id="GO:0052572">
    <property type="term" value="P:response to host immune response"/>
    <property type="evidence" value="ECO:0007669"/>
    <property type="project" value="TreeGrafter"/>
</dbReference>
<keyword evidence="5" id="KW-1185">Reference proteome</keyword>
<evidence type="ECO:0000259" key="3">
    <source>
        <dbReference type="Pfam" id="PF12484"/>
    </source>
</evidence>
<evidence type="ECO:0000313" key="5">
    <source>
        <dbReference type="Proteomes" id="UP000193087"/>
    </source>
</evidence>
<dbReference type="InterPro" id="IPR038332">
    <property type="entry name" value="PPE_sf"/>
</dbReference>
<accession>A0A1X2CXP9</accession>
<name>A0A1X2CXP9_9MYCO</name>
<comment type="caution">
    <text evidence="4">The sequence shown here is derived from an EMBL/GenBank/DDBJ whole genome shotgun (WGS) entry which is preliminary data.</text>
</comment>
<dbReference type="Proteomes" id="UP000193087">
    <property type="component" value="Unassembled WGS sequence"/>
</dbReference>
<evidence type="ECO:0000313" key="4">
    <source>
        <dbReference type="EMBL" id="ORW80705.1"/>
    </source>
</evidence>
<dbReference type="RefSeq" id="WP_139828679.1">
    <property type="nucleotide sequence ID" value="NZ_CAJMWJ010000001.1"/>
</dbReference>
<dbReference type="InterPro" id="IPR000030">
    <property type="entry name" value="PPE_dom"/>
</dbReference>
<dbReference type="Pfam" id="PF12484">
    <property type="entry name" value="PPE-SVP"/>
    <property type="match status" value="1"/>
</dbReference>
<dbReference type="EMBL" id="LQPQ01000065">
    <property type="protein sequence ID" value="ORW80705.1"/>
    <property type="molecule type" value="Genomic_DNA"/>
</dbReference>
<feature type="domain" description="PPE family C-terminal" evidence="3">
    <location>
        <begin position="313"/>
        <end position="396"/>
    </location>
</feature>
<evidence type="ECO:0000259" key="2">
    <source>
        <dbReference type="Pfam" id="PF00823"/>
    </source>
</evidence>
<dbReference type="Pfam" id="PF00823">
    <property type="entry name" value="PPE"/>
    <property type="match status" value="1"/>
</dbReference>
<dbReference type="AlphaFoldDB" id="A0A1X2CXP9"/>
<sequence length="400" mass="40616">MYSGPGSASMMAAATAWDGLAAELDLTAAVYGSVVSELTSSQWMGPASVAMVAAATPYVEWLSATARQAEQAGMQARAAAAAYELAFLMTVPPPVVAANRALLMALIATNFFGQNTPAIAATEALYGEMWAQDAAAMYGYASASLTAMELTPFTPAPTTTNPAAFAGQAATVGTAAIPAGAAALTVSSSTAAAVPSAAPAIALPAWYWAFVDWMNAHLPALSPANRTTIVRLLGLSYFDEGILQSFVAMTQTLIPGSPSAGAGDSGSSVVDSWGSVFAGTRAGPVVGAGARVGVAPPSSPNWWAHTRETLGVTAGVGKGGSIGGLSVTPDWAARARMINPTAWGRPVEQDITEILKQPGENAILRGIPMGGTSHAASGGGGFTHKYGFRYAVMQRPPFAG</sequence>
<dbReference type="SUPFAM" id="SSF140459">
    <property type="entry name" value="PE/PPE dimer-like"/>
    <property type="match status" value="1"/>
</dbReference>
<dbReference type="PANTHER" id="PTHR46766">
    <property type="entry name" value="GLUTAMINE-RICH PROTEIN 2"/>
    <property type="match status" value="1"/>
</dbReference>
<organism evidence="4 5">
    <name type="scientific">Mycobacterium riyadhense</name>
    <dbReference type="NCBI Taxonomy" id="486698"/>
    <lineage>
        <taxon>Bacteria</taxon>
        <taxon>Bacillati</taxon>
        <taxon>Actinomycetota</taxon>
        <taxon>Actinomycetes</taxon>
        <taxon>Mycobacteriales</taxon>
        <taxon>Mycobacteriaceae</taxon>
        <taxon>Mycobacterium</taxon>
    </lineage>
</organism>
<dbReference type="OrthoDB" id="4752888at2"/>